<dbReference type="Gene3D" id="1.10.540.10">
    <property type="entry name" value="Acyl-CoA dehydrogenase/oxidase, N-terminal domain"/>
    <property type="match status" value="1"/>
</dbReference>
<dbReference type="InterPro" id="IPR013786">
    <property type="entry name" value="AcylCoA_DH/ox_N"/>
</dbReference>
<dbReference type="Proteomes" id="UP000292686">
    <property type="component" value="Unassembled WGS sequence"/>
</dbReference>
<dbReference type="GO" id="GO:0008470">
    <property type="term" value="F:3-methylbutanoyl-CoA dehydrogenase activity"/>
    <property type="evidence" value="ECO:0007669"/>
    <property type="project" value="TreeGrafter"/>
</dbReference>
<dbReference type="Pfam" id="PF02771">
    <property type="entry name" value="Acyl-CoA_dh_N"/>
    <property type="match status" value="1"/>
</dbReference>
<evidence type="ECO:0000313" key="7">
    <source>
        <dbReference type="Proteomes" id="UP000581087"/>
    </source>
</evidence>
<name>A0A4Q2M8R7_9MICO</name>
<dbReference type="SUPFAM" id="SSF47203">
    <property type="entry name" value="Acyl-CoA dehydrogenase C-terminal domain-like"/>
    <property type="match status" value="1"/>
</dbReference>
<reference evidence="5 6" key="1">
    <citation type="submission" date="2019-01" db="EMBL/GenBank/DDBJ databases">
        <title>Agromyces.</title>
        <authorList>
            <person name="Li J."/>
        </authorList>
    </citation>
    <scope>NUCLEOTIDE SEQUENCE [LARGE SCALE GENOMIC DNA]</scope>
    <source>
        <strain evidence="5 6">DSM 23870</strain>
    </source>
</reference>
<dbReference type="OrthoDB" id="571684at2"/>
<dbReference type="Proteomes" id="UP000581087">
    <property type="component" value="Unassembled WGS sequence"/>
</dbReference>
<evidence type="ECO:0000313" key="5">
    <source>
        <dbReference type="EMBL" id="RXZ87777.1"/>
    </source>
</evidence>
<keyword evidence="6" id="KW-1185">Reference proteome</keyword>
<dbReference type="AlphaFoldDB" id="A0A4Q2M8R7"/>
<evidence type="ECO:0000313" key="6">
    <source>
        <dbReference type="Proteomes" id="UP000292686"/>
    </source>
</evidence>
<dbReference type="SUPFAM" id="SSF56645">
    <property type="entry name" value="Acyl-CoA dehydrogenase NM domain-like"/>
    <property type="match status" value="1"/>
</dbReference>
<dbReference type="GO" id="GO:0050660">
    <property type="term" value="F:flavin adenine dinucleotide binding"/>
    <property type="evidence" value="ECO:0007669"/>
    <property type="project" value="InterPro"/>
</dbReference>
<dbReference type="RefSeq" id="WP_129172042.1">
    <property type="nucleotide sequence ID" value="NZ_JACCBI010000001.1"/>
</dbReference>
<dbReference type="EMBL" id="SDPM01000001">
    <property type="protein sequence ID" value="RXZ87777.1"/>
    <property type="molecule type" value="Genomic_DNA"/>
</dbReference>
<organism evidence="5 6">
    <name type="scientific">Agromyces atrinae</name>
    <dbReference type="NCBI Taxonomy" id="592376"/>
    <lineage>
        <taxon>Bacteria</taxon>
        <taxon>Bacillati</taxon>
        <taxon>Actinomycetota</taxon>
        <taxon>Actinomycetes</taxon>
        <taxon>Micrococcales</taxon>
        <taxon>Microbacteriaceae</taxon>
        <taxon>Agromyces</taxon>
    </lineage>
</organism>
<protein>
    <submittedName>
        <fullName evidence="4 5">Acyl-CoA dehydrogenase</fullName>
    </submittedName>
</protein>
<dbReference type="InterPro" id="IPR013107">
    <property type="entry name" value="Acyl-CoA_DH_C"/>
</dbReference>
<dbReference type="PIRSF" id="PIRSF016578">
    <property type="entry name" value="HsaA"/>
    <property type="match status" value="1"/>
</dbReference>
<dbReference type="InterPro" id="IPR009100">
    <property type="entry name" value="AcylCoA_DH/oxidase_NM_dom_sf"/>
</dbReference>
<reference evidence="4 7" key="2">
    <citation type="submission" date="2020-07" db="EMBL/GenBank/DDBJ databases">
        <title>Sequencing the genomes of 1000 actinobacteria strains.</title>
        <authorList>
            <person name="Klenk H.-P."/>
        </authorList>
    </citation>
    <scope>NUCLEOTIDE SEQUENCE [LARGE SCALE GENOMIC DNA]</scope>
    <source>
        <strain evidence="4 7">DSM 23870</strain>
    </source>
</reference>
<dbReference type="GO" id="GO:0006552">
    <property type="term" value="P:L-leucine catabolic process"/>
    <property type="evidence" value="ECO:0007669"/>
    <property type="project" value="TreeGrafter"/>
</dbReference>
<dbReference type="EMBL" id="JACCBI010000001">
    <property type="protein sequence ID" value="NYD68074.1"/>
    <property type="molecule type" value="Genomic_DNA"/>
</dbReference>
<accession>A0A4Q2M8R7</accession>
<dbReference type="PANTHER" id="PTHR43884:SF12">
    <property type="entry name" value="ISOVALERYL-COA DEHYDROGENASE, MITOCHONDRIAL-RELATED"/>
    <property type="match status" value="1"/>
</dbReference>
<comment type="caution">
    <text evidence="5">The sequence shown here is derived from an EMBL/GenBank/DDBJ whole genome shotgun (WGS) entry which is preliminary data.</text>
</comment>
<evidence type="ECO:0000259" key="2">
    <source>
        <dbReference type="Pfam" id="PF02771"/>
    </source>
</evidence>
<evidence type="ECO:0000256" key="1">
    <source>
        <dbReference type="ARBA" id="ARBA00023002"/>
    </source>
</evidence>
<dbReference type="PANTHER" id="PTHR43884">
    <property type="entry name" value="ACYL-COA DEHYDROGENASE"/>
    <property type="match status" value="1"/>
</dbReference>
<dbReference type="InterPro" id="IPR046373">
    <property type="entry name" value="Acyl-CoA_Oxase/DH_mid-dom_sf"/>
</dbReference>
<dbReference type="Gene3D" id="1.20.140.10">
    <property type="entry name" value="Butyryl-CoA Dehydrogenase, subunit A, domain 3"/>
    <property type="match status" value="1"/>
</dbReference>
<dbReference type="InterPro" id="IPR037069">
    <property type="entry name" value="AcylCoA_DH/ox_N_sf"/>
</dbReference>
<sequence length="391" mass="42643">MTLAAADRERFLALFATIAEGSGARDRERTLLTDEIAELVAAGFTAVRVPREFGGGGATLPDVFDLLIELGAADANLPQALRGHFALVERLLVGDTARDHEWLRRVVDGALVGNSQAEKGAATATDTRLERDGDDWRLTGRKFYTTGTLYGSWTWTGAVDATGEKYGALVATDAAGVMVIDDWSGFGQKLTGSGTTVFDDVLLAADQVYRIDEEPAWYPVDYRVFLHLLLQATMAGIGIAALRDTIAFVRARSRAFGVPGESSPREDPRVQTVIGELSSRVSSVVALVRDVARDYADVRDREHATPEEREADYVRLQVRQFEAQQIAVSDILKVTTELFEVGGASAVLSESGLDRHWRNARTIASHNPAIFRKAAIGDYLLNGTVPERSFR</sequence>
<dbReference type="Pfam" id="PF08028">
    <property type="entry name" value="Acyl-CoA_dh_2"/>
    <property type="match status" value="1"/>
</dbReference>
<feature type="domain" description="Acyl-CoA dehydrogenase/oxidase N-terminal" evidence="2">
    <location>
        <begin position="25"/>
        <end position="109"/>
    </location>
</feature>
<evidence type="ECO:0000259" key="3">
    <source>
        <dbReference type="Pfam" id="PF08028"/>
    </source>
</evidence>
<feature type="domain" description="Acyl-CoA dehydrogenase C-terminal" evidence="3">
    <location>
        <begin position="232"/>
        <end position="367"/>
    </location>
</feature>
<dbReference type="Gene3D" id="2.40.110.10">
    <property type="entry name" value="Butyryl-CoA Dehydrogenase, subunit A, domain 2"/>
    <property type="match status" value="1"/>
</dbReference>
<proteinExistence type="predicted"/>
<evidence type="ECO:0000313" key="4">
    <source>
        <dbReference type="EMBL" id="NYD68074.1"/>
    </source>
</evidence>
<keyword evidence="1" id="KW-0560">Oxidoreductase</keyword>
<dbReference type="InterPro" id="IPR036250">
    <property type="entry name" value="AcylCo_DH-like_C"/>
</dbReference>
<gene>
    <name evidence="4" type="ORF">BJ972_002593</name>
    <name evidence="5" type="ORF">ESP50_00795</name>
</gene>